<dbReference type="Proteomes" id="UP000077154">
    <property type="component" value="Unassembled WGS sequence"/>
</dbReference>
<name>A0A177AIV2_9PEZI</name>
<dbReference type="RefSeq" id="XP_024327271.1">
    <property type="nucleotide sequence ID" value="XM_024465302.1"/>
</dbReference>
<accession>A0A177AIV2</accession>
<organism evidence="1">
    <name type="scientific">Pseudogymnoascus destructans</name>
    <dbReference type="NCBI Taxonomy" id="655981"/>
    <lineage>
        <taxon>Eukaryota</taxon>
        <taxon>Fungi</taxon>
        <taxon>Dikarya</taxon>
        <taxon>Ascomycota</taxon>
        <taxon>Pezizomycotina</taxon>
        <taxon>Leotiomycetes</taxon>
        <taxon>Thelebolales</taxon>
        <taxon>Thelebolaceae</taxon>
        <taxon>Pseudogymnoascus</taxon>
    </lineage>
</organism>
<evidence type="ECO:0000313" key="1">
    <source>
        <dbReference type="EMBL" id="OAF61997.2"/>
    </source>
</evidence>
<gene>
    <name evidence="1" type="ORF">VC83_01627</name>
</gene>
<dbReference type="SUPFAM" id="SSF48208">
    <property type="entry name" value="Six-hairpin glycosidases"/>
    <property type="match status" value="1"/>
</dbReference>
<dbReference type="VEuPathDB" id="FungiDB:GMDG_02926"/>
<dbReference type="GO" id="GO:0005975">
    <property type="term" value="P:carbohydrate metabolic process"/>
    <property type="evidence" value="ECO:0007669"/>
    <property type="project" value="InterPro"/>
</dbReference>
<protein>
    <submittedName>
        <fullName evidence="1">Uncharacterized protein</fullName>
    </submittedName>
</protein>
<dbReference type="eggNOG" id="ENOG502RXQC">
    <property type="taxonomic scope" value="Eukaryota"/>
</dbReference>
<dbReference type="EMBL" id="KV441388">
    <property type="protein sequence ID" value="OAF61997.2"/>
    <property type="molecule type" value="Genomic_DNA"/>
</dbReference>
<dbReference type="AlphaFoldDB" id="A0A177AIV2"/>
<reference evidence="1" key="1">
    <citation type="submission" date="2016-03" db="EMBL/GenBank/DDBJ databases">
        <title>Updated assembly of Pseudogymnoascus destructans, the fungus causing white-nose syndrome of bats.</title>
        <authorList>
            <person name="Palmer J.M."/>
            <person name="Drees K.P."/>
            <person name="Foster J.T."/>
            <person name="Lindner D.L."/>
        </authorList>
    </citation>
    <scope>NUCLEOTIDE SEQUENCE [LARGE SCALE GENOMIC DNA]</scope>
    <source>
        <strain evidence="1">20631-21</strain>
    </source>
</reference>
<proteinExistence type="predicted"/>
<dbReference type="GeneID" id="36284716"/>
<dbReference type="InterPro" id="IPR008928">
    <property type="entry name" value="6-hairpin_glycosidase_sf"/>
</dbReference>
<dbReference type="OrthoDB" id="302966at2759"/>
<sequence length="359" mass="39974">MATGKIQKFLAAMEAVYGNLGNLEARALGTWIPPPNSGGHRGRYLWTDAFGVVNFLTLHKELNEDKYLILAKRLVVRVHDILGWTRDGKSRLPGATDDNTLGGGLRIGKEEASGPDGDGQYHHYLTLWMFALNRLSIASGMETYNDQAIALARAIHPRFFIDRTSPSARMAWKISMDMSRPLVSSQGRLDATTGFVVYRLLQAAAKEPNVLETEIADYQKVMRLRDSVGATHDTLDLGMALWIAHWFAGTDQWADQLGENCLIAINAIFGDERYKTRAVPHRLAFREFGALMGAKCYTHNADVVTLTDSVIDVWIEVWSEFINTTVEDLRPITMVMYSAALLSTGFEKNGLKPEPGNPK</sequence>